<dbReference type="PANTHER" id="PTHR41677:SF1">
    <property type="entry name" value="FE2OG DIOXYGENASE DOMAIN-CONTAINING PROTEIN"/>
    <property type="match status" value="1"/>
</dbReference>
<comment type="caution">
    <text evidence="1">The sequence shown here is derived from an EMBL/GenBank/DDBJ whole genome shotgun (WGS) entry which is preliminary data.</text>
</comment>
<gene>
    <name evidence="1" type="ORF">DL546_006917</name>
</gene>
<name>A0A420YG22_9PEZI</name>
<proteinExistence type="predicted"/>
<dbReference type="Proteomes" id="UP000275385">
    <property type="component" value="Unassembled WGS sequence"/>
</dbReference>
<sequence length="343" mass="38663">MPGLTIAPQIQRPKAPQVIGPKTKKATRPTVGIPDFLIDEARQTEPVRWDAEKHLAYEAPAKIVTMKEIGLEGHGISANAVTDPFPLFSKEAIIQMRREIFSEPVLENCRYSSTFNANMIRGMGHERAPFTYDAWWDPKTLAKISEVAGIELVPAFDFEVANINISINDQDAPVLADGEETSAVAWHYDSFPFVCVTMAADCTGMVGGETAIKLPNEEVRKVRGPAMGTCVVMQGRYIYHQALKAFGGRERIAMVTAFRPRSPFVPDETILTGSRGISNLDELYPQYAEYRLEVLEERIRAKLKEEKRRQVARKKFNVADMRAFLAEQKEYIESMLQNMYEVE</sequence>
<organism evidence="1 2">
    <name type="scientific">Coniochaeta pulveracea</name>
    <dbReference type="NCBI Taxonomy" id="177199"/>
    <lineage>
        <taxon>Eukaryota</taxon>
        <taxon>Fungi</taxon>
        <taxon>Dikarya</taxon>
        <taxon>Ascomycota</taxon>
        <taxon>Pezizomycotina</taxon>
        <taxon>Sordariomycetes</taxon>
        <taxon>Sordariomycetidae</taxon>
        <taxon>Coniochaetales</taxon>
        <taxon>Coniochaetaceae</taxon>
        <taxon>Coniochaeta</taxon>
    </lineage>
</organism>
<dbReference type="AlphaFoldDB" id="A0A420YG22"/>
<protein>
    <recommendedName>
        <fullName evidence="3">Fe2OG dioxygenase domain-containing protein</fullName>
    </recommendedName>
</protein>
<keyword evidence="2" id="KW-1185">Reference proteome</keyword>
<dbReference type="STRING" id="177199.A0A420YG22"/>
<dbReference type="OrthoDB" id="10256055at2759"/>
<evidence type="ECO:0008006" key="3">
    <source>
        <dbReference type="Google" id="ProtNLM"/>
    </source>
</evidence>
<accession>A0A420YG22</accession>
<evidence type="ECO:0000313" key="2">
    <source>
        <dbReference type="Proteomes" id="UP000275385"/>
    </source>
</evidence>
<reference evidence="1 2" key="1">
    <citation type="submission" date="2018-08" db="EMBL/GenBank/DDBJ databases">
        <title>Draft genome of the lignicolous fungus Coniochaeta pulveracea.</title>
        <authorList>
            <person name="Borstlap C.J."/>
            <person name="De Witt R.N."/>
            <person name="Botha A."/>
            <person name="Volschenk H."/>
        </authorList>
    </citation>
    <scope>NUCLEOTIDE SEQUENCE [LARGE SCALE GENOMIC DNA]</scope>
    <source>
        <strain evidence="1 2">CAB683</strain>
    </source>
</reference>
<dbReference type="PANTHER" id="PTHR41677">
    <property type="entry name" value="YALI0B19030P"/>
    <property type="match status" value="1"/>
</dbReference>
<dbReference type="EMBL" id="QVQW01000012">
    <property type="protein sequence ID" value="RKU46797.1"/>
    <property type="molecule type" value="Genomic_DNA"/>
</dbReference>
<evidence type="ECO:0000313" key="1">
    <source>
        <dbReference type="EMBL" id="RKU46797.1"/>
    </source>
</evidence>